<dbReference type="Proteomes" id="UP001497623">
    <property type="component" value="Unassembled WGS sequence"/>
</dbReference>
<evidence type="ECO:0008006" key="7">
    <source>
        <dbReference type="Google" id="ProtNLM"/>
    </source>
</evidence>
<evidence type="ECO:0000256" key="4">
    <source>
        <dbReference type="SAM" id="SignalP"/>
    </source>
</evidence>
<feature type="chain" id="PRO_5043326691" description="Oplophorus-luciferin 2-monooxygenase non-catalytic subunit" evidence="4">
    <location>
        <begin position="33"/>
        <end position="367"/>
    </location>
</feature>
<dbReference type="SMART" id="SM00369">
    <property type="entry name" value="LRR_TYP"/>
    <property type="match status" value="2"/>
</dbReference>
<dbReference type="InterPro" id="IPR003591">
    <property type="entry name" value="Leu-rich_rpt_typical-subtyp"/>
</dbReference>
<evidence type="ECO:0000256" key="2">
    <source>
        <dbReference type="ARBA" id="ARBA00022729"/>
    </source>
</evidence>
<accession>A0AAV2RXB1</accession>
<dbReference type="SUPFAM" id="SSF52058">
    <property type="entry name" value="L domain-like"/>
    <property type="match status" value="1"/>
</dbReference>
<evidence type="ECO:0000313" key="6">
    <source>
        <dbReference type="Proteomes" id="UP001497623"/>
    </source>
</evidence>
<dbReference type="PANTHER" id="PTHR24373:SF387">
    <property type="entry name" value="LEUCINE-RICH REPEATS AND IMMUNOGLOBULIN-LIKE DOMAINS PROTEIN SMA-10"/>
    <property type="match status" value="1"/>
</dbReference>
<keyword evidence="2 4" id="KW-0732">Signal</keyword>
<dbReference type="Pfam" id="PF13855">
    <property type="entry name" value="LRR_8"/>
    <property type="match status" value="1"/>
</dbReference>
<feature type="signal peptide" evidence="4">
    <location>
        <begin position="1"/>
        <end position="32"/>
    </location>
</feature>
<evidence type="ECO:0000313" key="5">
    <source>
        <dbReference type="EMBL" id="CAL4150297.1"/>
    </source>
</evidence>
<dbReference type="GO" id="GO:0031012">
    <property type="term" value="C:extracellular matrix"/>
    <property type="evidence" value="ECO:0007669"/>
    <property type="project" value="TreeGrafter"/>
</dbReference>
<feature type="non-terminal residue" evidence="5">
    <location>
        <position position="1"/>
    </location>
</feature>
<protein>
    <recommendedName>
        <fullName evidence="7">Oplophorus-luciferin 2-monooxygenase non-catalytic subunit</fullName>
    </recommendedName>
</protein>
<dbReference type="InterPro" id="IPR050328">
    <property type="entry name" value="Dev_Immune_Receptor"/>
</dbReference>
<dbReference type="EMBL" id="CAXKWB010037608">
    <property type="protein sequence ID" value="CAL4150297.1"/>
    <property type="molecule type" value="Genomic_DNA"/>
</dbReference>
<dbReference type="InterPro" id="IPR001611">
    <property type="entry name" value="Leu-rich_rpt"/>
</dbReference>
<dbReference type="InterPro" id="IPR032675">
    <property type="entry name" value="LRR_dom_sf"/>
</dbReference>
<keyword evidence="1" id="KW-0433">Leucine-rich repeat</keyword>
<name>A0AAV2RXB1_MEGNR</name>
<dbReference type="Gene3D" id="3.80.10.10">
    <property type="entry name" value="Ribonuclease Inhibitor"/>
    <property type="match status" value="2"/>
</dbReference>
<dbReference type="GO" id="GO:0005615">
    <property type="term" value="C:extracellular space"/>
    <property type="evidence" value="ECO:0007669"/>
    <property type="project" value="TreeGrafter"/>
</dbReference>
<evidence type="ECO:0000256" key="1">
    <source>
        <dbReference type="ARBA" id="ARBA00022614"/>
    </source>
</evidence>
<dbReference type="AlphaFoldDB" id="A0AAV2RXB1"/>
<sequence length="367" mass="40503">TFYLSSSLAAKMHSFVAFTILLLVQNANLIQGDPVGRDFEALGYGPEPLALPCPMEEDIAPCMCHYNAYDHTMDLNCSLVSGEADLNRVFQAYFPFPSFKKLSILDNIHLKVISDGAFGNVTFETVEITSGAVRSVDANAFSKSAATLTSLNLASNHISEFSFETLTSFSVLDSLILRHNELTMIPPLTMSKLIDLDLSENPIQALPENVFNGIPRIHHIYMDKTNIQELAKQLFGSNRDLYDISFGGSQIRHLLKDSLRINGSPNLHFIELYDNQINNIEAGAIVGASNVEILLMNNAIETLPETVFKPLLASNNVLRLEGNPLGCGCDVAWLVTDSSFHHLVSDATCYDGEVLINLDPTFYEDFC</sequence>
<dbReference type="PANTHER" id="PTHR24373">
    <property type="entry name" value="SLIT RELATED LEUCINE-RICH REPEAT NEURONAL PROTEIN"/>
    <property type="match status" value="1"/>
</dbReference>
<keyword evidence="3" id="KW-0677">Repeat</keyword>
<proteinExistence type="predicted"/>
<reference evidence="5 6" key="1">
    <citation type="submission" date="2024-05" db="EMBL/GenBank/DDBJ databases">
        <authorList>
            <person name="Wallberg A."/>
        </authorList>
    </citation>
    <scope>NUCLEOTIDE SEQUENCE [LARGE SCALE GENOMIC DNA]</scope>
</reference>
<evidence type="ECO:0000256" key="3">
    <source>
        <dbReference type="ARBA" id="ARBA00022737"/>
    </source>
</evidence>
<organism evidence="5 6">
    <name type="scientific">Meganyctiphanes norvegica</name>
    <name type="common">Northern krill</name>
    <name type="synonym">Thysanopoda norvegica</name>
    <dbReference type="NCBI Taxonomy" id="48144"/>
    <lineage>
        <taxon>Eukaryota</taxon>
        <taxon>Metazoa</taxon>
        <taxon>Ecdysozoa</taxon>
        <taxon>Arthropoda</taxon>
        <taxon>Crustacea</taxon>
        <taxon>Multicrustacea</taxon>
        <taxon>Malacostraca</taxon>
        <taxon>Eumalacostraca</taxon>
        <taxon>Eucarida</taxon>
        <taxon>Euphausiacea</taxon>
        <taxon>Euphausiidae</taxon>
        <taxon>Meganyctiphanes</taxon>
    </lineage>
</organism>
<gene>
    <name evidence="5" type="ORF">MNOR_LOCUS30561</name>
</gene>
<keyword evidence="6" id="KW-1185">Reference proteome</keyword>
<comment type="caution">
    <text evidence="5">The sequence shown here is derived from an EMBL/GenBank/DDBJ whole genome shotgun (WGS) entry which is preliminary data.</text>
</comment>